<sequence>MPTASEVIAKINDRAKQAGVRVRLHAAEIDGTRRIGVDEHSPVVTASVFKVPIALELARQAAEGGLDLGERITVPPGHPTPSPYGLATFRHEITMSWYDLAILMIGISDNVATDLILARVGKEKTEKSLRRLGFENTTVPQDCGEVLGSIGEDLGISYEDDERLLAELPLERITALRALRPEHTCATTAEEITRLLALIWRDEAAAPTACADVRRWMELQVWPHRLRSGFPDDGIRVSGKTGTLPSVRNEVGVVEYPDGGRYAVGIFTDAVDGRSRVPERDAFIGFAAAQAVEWLRLPEAGSE</sequence>
<dbReference type="PANTHER" id="PTHR35333">
    <property type="entry name" value="BETA-LACTAMASE"/>
    <property type="match status" value="1"/>
</dbReference>
<keyword evidence="3" id="KW-1185">Reference proteome</keyword>
<dbReference type="PANTHER" id="PTHR35333:SF3">
    <property type="entry name" value="BETA-LACTAMASE-TYPE TRANSPEPTIDASE FOLD CONTAINING PROTEIN"/>
    <property type="match status" value="1"/>
</dbReference>
<dbReference type="Pfam" id="PF13354">
    <property type="entry name" value="Beta-lactamase2"/>
    <property type="match status" value="1"/>
</dbReference>
<dbReference type="SUPFAM" id="SSF56601">
    <property type="entry name" value="beta-lactamase/transpeptidase-like"/>
    <property type="match status" value="1"/>
</dbReference>
<dbReference type="GO" id="GO:0008800">
    <property type="term" value="F:beta-lactamase activity"/>
    <property type="evidence" value="ECO:0007669"/>
    <property type="project" value="InterPro"/>
</dbReference>
<proteinExistence type="predicted"/>
<dbReference type="AlphaFoldDB" id="A0A437PM02"/>
<reference evidence="2 3" key="1">
    <citation type="submission" date="2019-01" db="EMBL/GenBank/DDBJ databases">
        <title>Genome sequences of Streptomyces and Rhizobium isolates collected from root and soil.</title>
        <authorList>
            <person name="Chhettri S."/>
            <person name="Sevigny J.L."/>
            <person name="Sen A."/>
            <person name="Ennis N."/>
            <person name="Tisa L."/>
        </authorList>
    </citation>
    <scope>NUCLEOTIDE SEQUENCE [LARGE SCALE GENOMIC DNA]</scope>
    <source>
        <strain evidence="2 3">San01</strain>
    </source>
</reference>
<feature type="domain" description="Beta-lactamase class A catalytic" evidence="1">
    <location>
        <begin position="25"/>
        <end position="268"/>
    </location>
</feature>
<dbReference type="GO" id="GO:0030655">
    <property type="term" value="P:beta-lactam antibiotic catabolic process"/>
    <property type="evidence" value="ECO:0007669"/>
    <property type="project" value="InterPro"/>
</dbReference>
<organism evidence="2 3">
    <name type="scientific">Streptomyces antnestii</name>
    <dbReference type="NCBI Taxonomy" id="2494256"/>
    <lineage>
        <taxon>Bacteria</taxon>
        <taxon>Bacillati</taxon>
        <taxon>Actinomycetota</taxon>
        <taxon>Actinomycetes</taxon>
        <taxon>Kitasatosporales</taxon>
        <taxon>Streptomycetaceae</taxon>
        <taxon>Streptomyces</taxon>
    </lineage>
</organism>
<comment type="caution">
    <text evidence="2">The sequence shown here is derived from an EMBL/GenBank/DDBJ whole genome shotgun (WGS) entry which is preliminary data.</text>
</comment>
<evidence type="ECO:0000313" key="3">
    <source>
        <dbReference type="Proteomes" id="UP000283128"/>
    </source>
</evidence>
<dbReference type="InterPro" id="IPR012338">
    <property type="entry name" value="Beta-lactam/transpept-like"/>
</dbReference>
<dbReference type="Gene3D" id="3.40.710.10">
    <property type="entry name" value="DD-peptidase/beta-lactamase superfamily"/>
    <property type="match status" value="1"/>
</dbReference>
<accession>A0A437PM02</accession>
<dbReference type="InterPro" id="IPR045155">
    <property type="entry name" value="Beta-lactam_cat"/>
</dbReference>
<gene>
    <name evidence="2" type="ORF">EOT10_19190</name>
</gene>
<dbReference type="Proteomes" id="UP000283128">
    <property type="component" value="Unassembled WGS sequence"/>
</dbReference>
<dbReference type="RefSeq" id="WP_127829453.1">
    <property type="nucleotide sequence ID" value="NZ_RZYA01000008.1"/>
</dbReference>
<evidence type="ECO:0000259" key="1">
    <source>
        <dbReference type="Pfam" id="PF13354"/>
    </source>
</evidence>
<dbReference type="EMBL" id="RZYA01000008">
    <property type="protein sequence ID" value="RVU23169.1"/>
    <property type="molecule type" value="Genomic_DNA"/>
</dbReference>
<evidence type="ECO:0000313" key="2">
    <source>
        <dbReference type="EMBL" id="RVU23169.1"/>
    </source>
</evidence>
<keyword evidence="2" id="KW-0378">Hydrolase</keyword>
<dbReference type="OrthoDB" id="33989at2"/>
<protein>
    <submittedName>
        <fullName evidence="2">Serine hydrolase</fullName>
    </submittedName>
</protein>
<dbReference type="GO" id="GO:0046677">
    <property type="term" value="P:response to antibiotic"/>
    <property type="evidence" value="ECO:0007669"/>
    <property type="project" value="InterPro"/>
</dbReference>
<dbReference type="InterPro" id="IPR000871">
    <property type="entry name" value="Beta-lactam_class-A"/>
</dbReference>
<name>A0A437PM02_9ACTN</name>